<evidence type="ECO:0000313" key="7">
    <source>
        <dbReference type="Proteomes" id="UP000192906"/>
    </source>
</evidence>
<keyword evidence="2" id="KW-0238">DNA-binding</keyword>
<evidence type="ECO:0000259" key="4">
    <source>
        <dbReference type="Pfam" id="PF00717"/>
    </source>
</evidence>
<dbReference type="STRING" id="1519643.SAMN06295933_2014"/>
<evidence type="ECO:0000259" key="5">
    <source>
        <dbReference type="Pfam" id="PF07022"/>
    </source>
</evidence>
<protein>
    <submittedName>
        <fullName evidence="6">Phage repressor protein C, contains Cro/C1-type HTH and peptisase s24 domains</fullName>
    </submittedName>
</protein>
<dbReference type="OrthoDB" id="5363392at2"/>
<dbReference type="InterPro" id="IPR036286">
    <property type="entry name" value="LexA/Signal_pep-like_sf"/>
</dbReference>
<keyword evidence="7" id="KW-1185">Reference proteome</keyword>
<dbReference type="Proteomes" id="UP000192906">
    <property type="component" value="Unassembled WGS sequence"/>
</dbReference>
<dbReference type="EMBL" id="FWZU01000003">
    <property type="protein sequence ID" value="SMF17251.1"/>
    <property type="molecule type" value="Genomic_DNA"/>
</dbReference>
<accession>A0A1X7DKK4</accession>
<dbReference type="InterPro" id="IPR001387">
    <property type="entry name" value="Cro/C1-type_HTH"/>
</dbReference>
<keyword evidence="1" id="KW-0805">Transcription regulation</keyword>
<keyword evidence="3" id="KW-0804">Transcription</keyword>
<reference evidence="7" key="1">
    <citation type="submission" date="2017-04" db="EMBL/GenBank/DDBJ databases">
        <authorList>
            <person name="Varghese N."/>
            <person name="Submissions S."/>
        </authorList>
    </citation>
    <scope>NUCLEOTIDE SEQUENCE [LARGE SCALE GENOMIC DNA]</scope>
    <source>
        <strain evidence="7">K3S</strain>
    </source>
</reference>
<dbReference type="PANTHER" id="PTHR40661">
    <property type="match status" value="1"/>
</dbReference>
<dbReference type="InterPro" id="IPR039418">
    <property type="entry name" value="LexA-like"/>
</dbReference>
<evidence type="ECO:0000256" key="1">
    <source>
        <dbReference type="ARBA" id="ARBA00023015"/>
    </source>
</evidence>
<feature type="domain" description="Peptidase S24/S26A/S26B/S26C" evidence="4">
    <location>
        <begin position="92"/>
        <end position="211"/>
    </location>
</feature>
<proteinExistence type="predicted"/>
<dbReference type="GO" id="GO:0045892">
    <property type="term" value="P:negative regulation of DNA-templated transcription"/>
    <property type="evidence" value="ECO:0007669"/>
    <property type="project" value="InterPro"/>
</dbReference>
<dbReference type="InterPro" id="IPR010982">
    <property type="entry name" value="Lambda_DNA-bd_dom_sf"/>
</dbReference>
<dbReference type="InterPro" id="IPR015927">
    <property type="entry name" value="Peptidase_S24_S26A/B/C"/>
</dbReference>
<gene>
    <name evidence="6" type="ORF">SAMN06295933_2014</name>
</gene>
<dbReference type="Gene3D" id="2.10.109.10">
    <property type="entry name" value="Umud Fragment, subunit A"/>
    <property type="match status" value="1"/>
</dbReference>
<name>A0A1X7DKK4_9BACT</name>
<evidence type="ECO:0000256" key="2">
    <source>
        <dbReference type="ARBA" id="ARBA00023125"/>
    </source>
</evidence>
<dbReference type="AlphaFoldDB" id="A0A1X7DKK4"/>
<dbReference type="InterPro" id="IPR010744">
    <property type="entry name" value="Phage_CI_N"/>
</dbReference>
<organism evidence="6 7">
    <name type="scientific">Desulfovibrio gilichinskyi</name>
    <dbReference type="NCBI Taxonomy" id="1519643"/>
    <lineage>
        <taxon>Bacteria</taxon>
        <taxon>Pseudomonadati</taxon>
        <taxon>Thermodesulfobacteriota</taxon>
        <taxon>Desulfovibrionia</taxon>
        <taxon>Desulfovibrionales</taxon>
        <taxon>Desulfovibrionaceae</taxon>
        <taxon>Desulfovibrio</taxon>
    </lineage>
</organism>
<dbReference type="SUPFAM" id="SSF51306">
    <property type="entry name" value="LexA/Signal peptidase"/>
    <property type="match status" value="1"/>
</dbReference>
<dbReference type="Pfam" id="PF00717">
    <property type="entry name" value="Peptidase_S24"/>
    <property type="match status" value="1"/>
</dbReference>
<dbReference type="Gene3D" id="1.10.260.40">
    <property type="entry name" value="lambda repressor-like DNA-binding domains"/>
    <property type="match status" value="1"/>
</dbReference>
<dbReference type="Pfam" id="PF07022">
    <property type="entry name" value="Phage_CI_repr"/>
    <property type="match status" value="1"/>
</dbReference>
<feature type="domain" description="Bacteriophage CI repressor N-terminal" evidence="5">
    <location>
        <begin position="10"/>
        <end position="69"/>
    </location>
</feature>
<sequence>MQTKDFDSFFKRLCEQTDISTQAQLARELGVGRAAISLVKKKGAVPPRWILDLSVRYDIDSTWLESGLGLPHPEESAEAFADDFTRIPKVAARLSAGGGSFETGGTIESYYAFQKSWISSKGNPANMVLMEVYGNSMEPELKAGDIVLVDQSKDSILAGGIYAIGVEDTVMVKRVEKRPGQVVLHSDNTDYSPIFLGGDELANVRVLGQVVWVSREYH</sequence>
<evidence type="ECO:0000256" key="3">
    <source>
        <dbReference type="ARBA" id="ARBA00023163"/>
    </source>
</evidence>
<evidence type="ECO:0000313" key="6">
    <source>
        <dbReference type="EMBL" id="SMF17251.1"/>
    </source>
</evidence>
<dbReference type="GO" id="GO:0003677">
    <property type="term" value="F:DNA binding"/>
    <property type="evidence" value="ECO:0007669"/>
    <property type="project" value="UniProtKB-KW"/>
</dbReference>
<dbReference type="PANTHER" id="PTHR40661:SF3">
    <property type="entry name" value="FELS-1 PROPHAGE TRANSCRIPTIONAL REGULATOR"/>
    <property type="match status" value="1"/>
</dbReference>
<dbReference type="CDD" id="cd00093">
    <property type="entry name" value="HTH_XRE"/>
    <property type="match status" value="1"/>
</dbReference>
<dbReference type="RefSeq" id="WP_085101753.1">
    <property type="nucleotide sequence ID" value="NZ_FWZU01000003.1"/>
</dbReference>
<dbReference type="CDD" id="cd06529">
    <property type="entry name" value="S24_LexA-like"/>
    <property type="match status" value="1"/>
</dbReference>